<proteinExistence type="predicted"/>
<dbReference type="Proteomes" id="UP001589773">
    <property type="component" value="Unassembled WGS sequence"/>
</dbReference>
<reference evidence="2 3" key="1">
    <citation type="submission" date="2024-09" db="EMBL/GenBank/DDBJ databases">
        <authorList>
            <person name="Sun Q."/>
            <person name="Mori K."/>
        </authorList>
    </citation>
    <scope>NUCLEOTIDE SEQUENCE [LARGE SCALE GENOMIC DNA]</scope>
    <source>
        <strain evidence="2 3">CCM 7792</strain>
    </source>
</reference>
<evidence type="ECO:0000256" key="1">
    <source>
        <dbReference type="SAM" id="MobiDB-lite"/>
    </source>
</evidence>
<gene>
    <name evidence="2" type="ORF">ACFFJK_03455</name>
</gene>
<accession>A0ABV6FBN5</accession>
<evidence type="ECO:0000313" key="2">
    <source>
        <dbReference type="EMBL" id="MFC0250936.1"/>
    </source>
</evidence>
<feature type="region of interest" description="Disordered" evidence="1">
    <location>
        <begin position="1"/>
        <end position="22"/>
    </location>
</feature>
<dbReference type="EMBL" id="JBHLWP010000004">
    <property type="protein sequence ID" value="MFC0250936.1"/>
    <property type="molecule type" value="Genomic_DNA"/>
</dbReference>
<organism evidence="2 3">
    <name type="scientific">Massilia consociata</name>
    <dbReference type="NCBI Taxonomy" id="760117"/>
    <lineage>
        <taxon>Bacteria</taxon>
        <taxon>Pseudomonadati</taxon>
        <taxon>Pseudomonadota</taxon>
        <taxon>Betaproteobacteria</taxon>
        <taxon>Burkholderiales</taxon>
        <taxon>Oxalobacteraceae</taxon>
        <taxon>Telluria group</taxon>
        <taxon>Massilia</taxon>
    </lineage>
</organism>
<name>A0ABV6FBN5_9BURK</name>
<keyword evidence="3" id="KW-1185">Reference proteome</keyword>
<protein>
    <submittedName>
        <fullName evidence="2">Uncharacterized protein</fullName>
    </submittedName>
</protein>
<sequence>MSTDDQPRASTPPMTPHGATRRRLTKAGLGAASVLWTLDSRAQMSPMKCMSPSAGVSGSLSSNYNQNLSCSGGKSPGYWKNHDGWPCPRDTRFDSVFNSRGRYQLTYGTKTLLEILQGADFDRQNNSVGKHLVATYLNVLSGQITFLSVNTLVDMWRQLESQGYYKPSATVFWTPEQTKNYLEGTYHSPDKDK</sequence>
<dbReference type="RefSeq" id="WP_379677714.1">
    <property type="nucleotide sequence ID" value="NZ_JBHLWP010000004.1"/>
</dbReference>
<comment type="caution">
    <text evidence="2">The sequence shown here is derived from an EMBL/GenBank/DDBJ whole genome shotgun (WGS) entry which is preliminary data.</text>
</comment>
<evidence type="ECO:0000313" key="3">
    <source>
        <dbReference type="Proteomes" id="UP001589773"/>
    </source>
</evidence>